<evidence type="ECO:0000256" key="1">
    <source>
        <dbReference type="ARBA" id="ARBA00023015"/>
    </source>
</evidence>
<dbReference type="InterPro" id="IPR008920">
    <property type="entry name" value="TF_FadR/GntR_C"/>
</dbReference>
<evidence type="ECO:0000313" key="5">
    <source>
        <dbReference type="EMBL" id="MBB6211425.1"/>
    </source>
</evidence>
<dbReference type="Pfam" id="PF00392">
    <property type="entry name" value="GntR"/>
    <property type="match status" value="1"/>
</dbReference>
<protein>
    <submittedName>
        <fullName evidence="5">DNA-binding GntR family transcriptional regulator</fullName>
    </submittedName>
</protein>
<feature type="domain" description="HTH gntR-type" evidence="4">
    <location>
        <begin position="7"/>
        <end position="74"/>
    </location>
</feature>
<dbReference type="InterPro" id="IPR036390">
    <property type="entry name" value="WH_DNA-bd_sf"/>
</dbReference>
<dbReference type="InterPro" id="IPR000524">
    <property type="entry name" value="Tscrpt_reg_HTH_GntR"/>
</dbReference>
<dbReference type="PANTHER" id="PTHR43537">
    <property type="entry name" value="TRANSCRIPTIONAL REGULATOR, GNTR FAMILY"/>
    <property type="match status" value="1"/>
</dbReference>
<dbReference type="PANTHER" id="PTHR43537:SF51">
    <property type="entry name" value="HTH-TYPE TRANSCRIPTIONAL REGULATOR LGOR-RELATED"/>
    <property type="match status" value="1"/>
</dbReference>
<dbReference type="EMBL" id="JACIIX010000011">
    <property type="protein sequence ID" value="MBB6211425.1"/>
    <property type="molecule type" value="Genomic_DNA"/>
</dbReference>
<evidence type="ECO:0000256" key="3">
    <source>
        <dbReference type="ARBA" id="ARBA00023163"/>
    </source>
</evidence>
<evidence type="ECO:0000256" key="2">
    <source>
        <dbReference type="ARBA" id="ARBA00023125"/>
    </source>
</evidence>
<dbReference type="InterPro" id="IPR036388">
    <property type="entry name" value="WH-like_DNA-bd_sf"/>
</dbReference>
<keyword evidence="3" id="KW-0804">Transcription</keyword>
<gene>
    <name evidence="5" type="ORF">FHS48_002864</name>
</gene>
<dbReference type="GO" id="GO:0003700">
    <property type="term" value="F:DNA-binding transcription factor activity"/>
    <property type="evidence" value="ECO:0007669"/>
    <property type="project" value="InterPro"/>
</dbReference>
<dbReference type="Gene3D" id="1.10.10.10">
    <property type="entry name" value="Winged helix-like DNA-binding domain superfamily/Winged helix DNA-binding domain"/>
    <property type="match status" value="1"/>
</dbReference>
<reference evidence="5 6" key="1">
    <citation type="submission" date="2020-08" db="EMBL/GenBank/DDBJ databases">
        <title>Genomic Encyclopedia of Type Strains, Phase IV (KMG-IV): sequencing the most valuable type-strain genomes for metagenomic binning, comparative biology and taxonomic classification.</title>
        <authorList>
            <person name="Goeker M."/>
        </authorList>
    </citation>
    <scope>NUCLEOTIDE SEQUENCE [LARGE SCALE GENOMIC DNA]</scope>
    <source>
        <strain evidence="5 6">DSM 11590</strain>
    </source>
</reference>
<name>A0A7X0DMX4_NOVIT</name>
<dbReference type="SMART" id="SM00345">
    <property type="entry name" value="HTH_GNTR"/>
    <property type="match status" value="1"/>
</dbReference>
<dbReference type="SUPFAM" id="SSF48008">
    <property type="entry name" value="GntR ligand-binding domain-like"/>
    <property type="match status" value="1"/>
</dbReference>
<dbReference type="Gene3D" id="1.20.120.530">
    <property type="entry name" value="GntR ligand-binding domain-like"/>
    <property type="match status" value="1"/>
</dbReference>
<dbReference type="SMART" id="SM00895">
    <property type="entry name" value="FCD"/>
    <property type="match status" value="1"/>
</dbReference>
<accession>A0A7X0DMX4</accession>
<dbReference type="CDD" id="cd07377">
    <property type="entry name" value="WHTH_GntR"/>
    <property type="match status" value="1"/>
</dbReference>
<organism evidence="5 6">
    <name type="scientific">Novispirillum itersonii</name>
    <name type="common">Aquaspirillum itersonii</name>
    <dbReference type="NCBI Taxonomy" id="189"/>
    <lineage>
        <taxon>Bacteria</taxon>
        <taxon>Pseudomonadati</taxon>
        <taxon>Pseudomonadota</taxon>
        <taxon>Alphaproteobacteria</taxon>
        <taxon>Rhodospirillales</taxon>
        <taxon>Novispirillaceae</taxon>
        <taxon>Novispirillum</taxon>
    </lineage>
</organism>
<dbReference type="PROSITE" id="PS50949">
    <property type="entry name" value="HTH_GNTR"/>
    <property type="match status" value="1"/>
</dbReference>
<dbReference type="Proteomes" id="UP000544872">
    <property type="component" value="Unassembled WGS sequence"/>
</dbReference>
<keyword evidence="6" id="KW-1185">Reference proteome</keyword>
<dbReference type="Pfam" id="PF07729">
    <property type="entry name" value="FCD"/>
    <property type="match status" value="1"/>
</dbReference>
<dbReference type="GO" id="GO:0003677">
    <property type="term" value="F:DNA binding"/>
    <property type="evidence" value="ECO:0007669"/>
    <property type="project" value="UniProtKB-KW"/>
</dbReference>
<dbReference type="InterPro" id="IPR011711">
    <property type="entry name" value="GntR_C"/>
</dbReference>
<dbReference type="SUPFAM" id="SSF46785">
    <property type="entry name" value="Winged helix' DNA-binding domain"/>
    <property type="match status" value="1"/>
</dbReference>
<dbReference type="AlphaFoldDB" id="A0A7X0DMX4"/>
<keyword evidence="1" id="KW-0805">Transcription regulation</keyword>
<sequence length="220" mass="24132">MAETSTGSTVQAVAESITEAVRQGQLAPGQRLIEADFTRRMGVSRSSVREAFQRLTADGLLLFIPNKGVMVRQYSRKDMQDLFQVRAVLEGLAVRLATPRLAAAPGDLPQVVEALTAAELIGDMVALSEHNRRFHDLIVSAADNPLLAQQLERLRNSVYWLQFRVLIDRESIYRTNQQHRDMAAAILANQATDAEAVMLAHVALAGALIQNLPDTLFSAG</sequence>
<proteinExistence type="predicted"/>
<evidence type="ECO:0000313" key="6">
    <source>
        <dbReference type="Proteomes" id="UP000544872"/>
    </source>
</evidence>
<keyword evidence="2 5" id="KW-0238">DNA-binding</keyword>
<comment type="caution">
    <text evidence="5">The sequence shown here is derived from an EMBL/GenBank/DDBJ whole genome shotgun (WGS) entry which is preliminary data.</text>
</comment>
<dbReference type="RefSeq" id="WP_184264238.1">
    <property type="nucleotide sequence ID" value="NZ_JACIIX010000011.1"/>
</dbReference>
<evidence type="ECO:0000259" key="4">
    <source>
        <dbReference type="PROSITE" id="PS50949"/>
    </source>
</evidence>